<organism evidence="2 3">
    <name type="scientific">Stigmatella ashevillensis</name>
    <dbReference type="NCBI Taxonomy" id="2995309"/>
    <lineage>
        <taxon>Bacteria</taxon>
        <taxon>Pseudomonadati</taxon>
        <taxon>Myxococcota</taxon>
        <taxon>Myxococcia</taxon>
        <taxon>Myxococcales</taxon>
        <taxon>Cystobacterineae</taxon>
        <taxon>Archangiaceae</taxon>
        <taxon>Stigmatella</taxon>
    </lineage>
</organism>
<dbReference type="EMBL" id="JAQNDM010000002">
    <property type="protein sequence ID" value="MDC0710498.1"/>
    <property type="molecule type" value="Genomic_DNA"/>
</dbReference>
<accession>A0ABT5D9Y6</accession>
<comment type="caution">
    <text evidence="2">The sequence shown here is derived from an EMBL/GenBank/DDBJ whole genome shotgun (WGS) entry which is preliminary data.</text>
</comment>
<dbReference type="PROSITE" id="PS51257">
    <property type="entry name" value="PROKAR_LIPOPROTEIN"/>
    <property type="match status" value="1"/>
</dbReference>
<sequence>MKRFLGMAAVVGAAWWTGCQTDKAVAGYSSQTGSPARIAQNPNLSAGEGGLLVEGTVVEDTPDRLIIQDPEGLQRAIRIQNDTVYRQGEEGPLTSREYLEPGAVVRASFDYNNQERIAQEVIILENAQQPEPNAWPETPSPYPEDP</sequence>
<dbReference type="RefSeq" id="WP_272140008.1">
    <property type="nucleotide sequence ID" value="NZ_JAQNDM010000002.1"/>
</dbReference>
<protein>
    <recommendedName>
        <fullName evidence="4">DUF5666 domain-containing protein</fullName>
    </recommendedName>
</protein>
<gene>
    <name evidence="2" type="ORF">POL68_18625</name>
</gene>
<evidence type="ECO:0000313" key="3">
    <source>
        <dbReference type="Proteomes" id="UP001221838"/>
    </source>
</evidence>
<proteinExistence type="predicted"/>
<feature type="region of interest" description="Disordered" evidence="1">
    <location>
        <begin position="126"/>
        <end position="146"/>
    </location>
</feature>
<reference evidence="2 3" key="1">
    <citation type="submission" date="2022-11" db="EMBL/GenBank/DDBJ databases">
        <title>Minimal conservation of predation-associated metabolite biosynthetic gene clusters underscores biosynthetic potential of Myxococcota including descriptions for ten novel species: Archangium lansinium sp. nov., Myxococcus landrumus sp. nov., Nannocystis bai.</title>
        <authorList>
            <person name="Ahearne A."/>
            <person name="Stevens C."/>
            <person name="Dowd S."/>
        </authorList>
    </citation>
    <scope>NUCLEOTIDE SEQUENCE [LARGE SCALE GENOMIC DNA]</scope>
    <source>
        <strain evidence="2 3">NCWAL01</strain>
    </source>
</reference>
<name>A0ABT5D9Y6_9BACT</name>
<keyword evidence="3" id="KW-1185">Reference proteome</keyword>
<evidence type="ECO:0008006" key="4">
    <source>
        <dbReference type="Google" id="ProtNLM"/>
    </source>
</evidence>
<dbReference type="Proteomes" id="UP001221838">
    <property type="component" value="Unassembled WGS sequence"/>
</dbReference>
<evidence type="ECO:0000256" key="1">
    <source>
        <dbReference type="SAM" id="MobiDB-lite"/>
    </source>
</evidence>
<evidence type="ECO:0000313" key="2">
    <source>
        <dbReference type="EMBL" id="MDC0710498.1"/>
    </source>
</evidence>